<keyword evidence="2" id="KW-0489">Methyltransferase</keyword>
<evidence type="ECO:0000313" key="2">
    <source>
        <dbReference type="EMBL" id="ABI66101.1"/>
    </source>
</evidence>
<dbReference type="CDD" id="cd02440">
    <property type="entry name" value="AdoMet_MTases"/>
    <property type="match status" value="1"/>
</dbReference>
<gene>
    <name evidence="2" type="ordered locus">Mmar10_1809</name>
</gene>
<dbReference type="InterPro" id="IPR041698">
    <property type="entry name" value="Methyltransf_25"/>
</dbReference>
<evidence type="ECO:0000259" key="1">
    <source>
        <dbReference type="Pfam" id="PF13649"/>
    </source>
</evidence>
<dbReference type="RefSeq" id="WP_011643747.1">
    <property type="nucleotide sequence ID" value="NC_008347.1"/>
</dbReference>
<dbReference type="EMBL" id="CP000449">
    <property type="protein sequence ID" value="ABI66101.1"/>
    <property type="molecule type" value="Genomic_DNA"/>
</dbReference>
<dbReference type="Gene3D" id="3.40.50.150">
    <property type="entry name" value="Vaccinia Virus protein VP39"/>
    <property type="match status" value="1"/>
</dbReference>
<feature type="domain" description="Methyltransferase" evidence="1">
    <location>
        <begin position="58"/>
        <end position="152"/>
    </location>
</feature>
<organism evidence="2 3">
    <name type="scientific">Maricaulis maris (strain MCS10)</name>
    <name type="common">Caulobacter maris</name>
    <dbReference type="NCBI Taxonomy" id="394221"/>
    <lineage>
        <taxon>Bacteria</taxon>
        <taxon>Pseudomonadati</taxon>
        <taxon>Pseudomonadota</taxon>
        <taxon>Alphaproteobacteria</taxon>
        <taxon>Maricaulales</taxon>
        <taxon>Maricaulaceae</taxon>
        <taxon>Maricaulis</taxon>
    </lineage>
</organism>
<dbReference type="PANTHER" id="PTHR43591">
    <property type="entry name" value="METHYLTRANSFERASE"/>
    <property type="match status" value="1"/>
</dbReference>
<accession>Q0ANN6</accession>
<keyword evidence="3" id="KW-1185">Reference proteome</keyword>
<name>Q0ANN6_MARMM</name>
<dbReference type="GO" id="GO:0032259">
    <property type="term" value="P:methylation"/>
    <property type="evidence" value="ECO:0007669"/>
    <property type="project" value="UniProtKB-KW"/>
</dbReference>
<dbReference type="GO" id="GO:0008168">
    <property type="term" value="F:methyltransferase activity"/>
    <property type="evidence" value="ECO:0007669"/>
    <property type="project" value="UniProtKB-KW"/>
</dbReference>
<dbReference type="STRING" id="394221.Mmar10_1809"/>
<dbReference type="KEGG" id="mmr:Mmar10_1809"/>
<dbReference type="eggNOG" id="COG2226">
    <property type="taxonomic scope" value="Bacteria"/>
</dbReference>
<protein>
    <submittedName>
        <fullName evidence="2">Methyltransferase type 11</fullName>
    </submittedName>
</protein>
<sequence>MMTRQANTERDAVAWAQFWEDEGSDAHVVNSEADAQALRAVWRPFLEGGLSSGGRCRILDVACGNAVVAEQAVSIAAEHGGAQHAICCDYSEAAVRAAVRRLDGASVSGIVADAARLPVPDQSLDIVVSQYGVEYAGATAFAELARVVAPGGAVQAIVHRVGGVIDRRCQDDEALLLATLDSGVFKSFMTLLKIRHKAAQAGLEPAAAKPASARFARSVERVETARDAAGLGAARSHVARLLTDLGRVATNPLAYRLDEMEQWVEGQRHALRGFANRMQSMSRAARDEGQVAILADFFREGGLSGVSVASFDPAHHRLSAGWILRGHR</sequence>
<dbReference type="HOGENOM" id="CLU_846785_0_0_5"/>
<evidence type="ECO:0000313" key="3">
    <source>
        <dbReference type="Proteomes" id="UP000001964"/>
    </source>
</evidence>
<dbReference type="Pfam" id="PF13649">
    <property type="entry name" value="Methyltransf_25"/>
    <property type="match status" value="1"/>
</dbReference>
<proteinExistence type="predicted"/>
<reference evidence="2 3" key="1">
    <citation type="submission" date="2006-08" db="EMBL/GenBank/DDBJ databases">
        <title>Complete sequence of Maricaulis maris MCS10.</title>
        <authorList>
            <consortium name="US DOE Joint Genome Institute"/>
            <person name="Copeland A."/>
            <person name="Lucas S."/>
            <person name="Lapidus A."/>
            <person name="Barry K."/>
            <person name="Detter J.C."/>
            <person name="Glavina del Rio T."/>
            <person name="Hammon N."/>
            <person name="Israni S."/>
            <person name="Dalin E."/>
            <person name="Tice H."/>
            <person name="Pitluck S."/>
            <person name="Saunders E."/>
            <person name="Brettin T."/>
            <person name="Bruce D."/>
            <person name="Han C."/>
            <person name="Tapia R."/>
            <person name="Gilna P."/>
            <person name="Schmutz J."/>
            <person name="Larimer F."/>
            <person name="Land M."/>
            <person name="Hauser L."/>
            <person name="Kyrpides N."/>
            <person name="Mikhailova N."/>
            <person name="Viollier P."/>
            <person name="Stephens C."/>
            <person name="Richardson P."/>
        </authorList>
    </citation>
    <scope>NUCLEOTIDE SEQUENCE [LARGE SCALE GENOMIC DNA]</scope>
    <source>
        <strain evidence="2 3">MCS10</strain>
    </source>
</reference>
<dbReference type="Proteomes" id="UP000001964">
    <property type="component" value="Chromosome"/>
</dbReference>
<dbReference type="AlphaFoldDB" id="Q0ANN6"/>
<keyword evidence="2" id="KW-0808">Transferase</keyword>
<dbReference type="SUPFAM" id="SSF53335">
    <property type="entry name" value="S-adenosyl-L-methionine-dependent methyltransferases"/>
    <property type="match status" value="1"/>
</dbReference>
<dbReference type="OrthoDB" id="9792690at2"/>
<dbReference type="InterPro" id="IPR029063">
    <property type="entry name" value="SAM-dependent_MTases_sf"/>
</dbReference>